<dbReference type="InterPro" id="IPR001991">
    <property type="entry name" value="Na-dicarboxylate_symporter"/>
</dbReference>
<sequence>MHGSLCHCLRKHVFIIALFICLCGGIGVGILLKFFNAPEDVKLWLGMPGELFLRALRFCVIPLLSCNIIAVASKVNKRTHGKFAMMAIAYCFIMNMLSSFIGGLLTLAIKPGLCFLFNLFLGVWAGNLAPTQPEIATPPPNISSMLMDLLRNMFPDNIVKIFLSSVNTVSTLRGNSSSQSLQDVPGVNIIGLLITSLVIGIAAGAESVQGDDLIVRFFTAAAKVLTRILEKVMWFLPIGVGSLVLRAISNINGADGTARALAMFVVTSFAYLGVITLVLLPTIYLIFVRRDFCKFLGLVIRPMLTAFSTLSSIAALPGVFKVCEQLGMNVQTAQLLGPFLTSFNANGSSAFIASSIIFCAQWAGHTISIGSIIAIFFLTGLNVMALPAVPSASIILVILLVRSFRIPDTAIPFLFVTDFIIDALRTPTNVLSHTTCLLIVDRFEKRRELPTSRSEVSSIGETSPSNDPKTGDNPMVI</sequence>
<dbReference type="Pfam" id="PF00375">
    <property type="entry name" value="SDF"/>
    <property type="match status" value="1"/>
</dbReference>
<feature type="transmembrane region" description="Helical" evidence="6">
    <location>
        <begin position="55"/>
        <end position="75"/>
    </location>
</feature>
<feature type="transmembrane region" description="Helical" evidence="6">
    <location>
        <begin position="299"/>
        <end position="320"/>
    </location>
</feature>
<dbReference type="GO" id="GO:0015501">
    <property type="term" value="F:glutamate:sodium symporter activity"/>
    <property type="evidence" value="ECO:0007669"/>
    <property type="project" value="TreeGrafter"/>
</dbReference>
<evidence type="ECO:0000256" key="5">
    <source>
        <dbReference type="ARBA" id="ARBA00023136"/>
    </source>
</evidence>
<evidence type="ECO:0000256" key="7">
    <source>
        <dbReference type="SAM" id="MobiDB-lite"/>
    </source>
</evidence>
<evidence type="ECO:0000313" key="8">
    <source>
        <dbReference type="EMBL" id="JAP51883.1"/>
    </source>
</evidence>
<keyword evidence="4 6" id="KW-1133">Transmembrane helix</keyword>
<evidence type="ECO:0000256" key="6">
    <source>
        <dbReference type="RuleBase" id="RU361216"/>
    </source>
</evidence>
<evidence type="ECO:0000256" key="2">
    <source>
        <dbReference type="ARBA" id="ARBA00022448"/>
    </source>
</evidence>
<dbReference type="GO" id="GO:0005886">
    <property type="term" value="C:plasma membrane"/>
    <property type="evidence" value="ECO:0007669"/>
    <property type="project" value="TreeGrafter"/>
</dbReference>
<keyword evidence="6" id="KW-0769">Symport</keyword>
<dbReference type="Gene3D" id="1.10.3860.10">
    <property type="entry name" value="Sodium:dicarboxylate symporter"/>
    <property type="match status" value="1"/>
</dbReference>
<comment type="subcellular location">
    <subcellularLocation>
        <location evidence="1 6">Membrane</location>
        <topology evidence="1 6">Multi-pass membrane protein</topology>
    </subcellularLocation>
</comment>
<feature type="transmembrane region" description="Helical" evidence="6">
    <location>
        <begin position="228"/>
        <end position="248"/>
    </location>
</feature>
<feature type="transmembrane region" description="Helical" evidence="6">
    <location>
        <begin position="189"/>
        <end position="208"/>
    </location>
</feature>
<keyword evidence="3 6" id="KW-0812">Transmembrane</keyword>
<dbReference type="EMBL" id="GEEE01011342">
    <property type="protein sequence ID" value="JAP51883.1"/>
    <property type="molecule type" value="Transcribed_RNA"/>
</dbReference>
<feature type="region of interest" description="Disordered" evidence="7">
    <location>
        <begin position="451"/>
        <end position="477"/>
    </location>
</feature>
<dbReference type="PANTHER" id="PTHR11958">
    <property type="entry name" value="SODIUM/DICARBOXYLATE SYMPORTER-RELATED"/>
    <property type="match status" value="1"/>
</dbReference>
<evidence type="ECO:0000256" key="1">
    <source>
        <dbReference type="ARBA" id="ARBA00004141"/>
    </source>
</evidence>
<keyword evidence="5 6" id="KW-0472">Membrane</keyword>
<feature type="transmembrane region" description="Helical" evidence="6">
    <location>
        <begin position="372"/>
        <end position="401"/>
    </location>
</feature>
<proteinExistence type="inferred from homology"/>
<feature type="transmembrane region" description="Helical" evidence="6">
    <location>
        <begin position="12"/>
        <end position="35"/>
    </location>
</feature>
<accession>A0A0X3PJ72</accession>
<feature type="compositionally biased region" description="Polar residues" evidence="7">
    <location>
        <begin position="451"/>
        <end position="468"/>
    </location>
</feature>
<protein>
    <recommendedName>
        <fullName evidence="6">Amino acid transporter</fullName>
    </recommendedName>
</protein>
<dbReference type="InterPro" id="IPR050746">
    <property type="entry name" value="DAACS"/>
</dbReference>
<gene>
    <name evidence="8" type="primary">EAA1</name>
    <name evidence="8" type="ORF">TR85804</name>
</gene>
<comment type="similarity">
    <text evidence="6">Belongs to the dicarboxylate/amino acid:cation symporter (DAACS) (TC 2.A.23) family.</text>
</comment>
<dbReference type="AlphaFoldDB" id="A0A0X3PJ72"/>
<dbReference type="GO" id="GO:0015175">
    <property type="term" value="F:neutral L-amino acid transmembrane transporter activity"/>
    <property type="evidence" value="ECO:0007669"/>
    <property type="project" value="TreeGrafter"/>
</dbReference>
<organism evidence="8">
    <name type="scientific">Schistocephalus solidus</name>
    <name type="common">Tapeworm</name>
    <dbReference type="NCBI Taxonomy" id="70667"/>
    <lineage>
        <taxon>Eukaryota</taxon>
        <taxon>Metazoa</taxon>
        <taxon>Spiralia</taxon>
        <taxon>Lophotrochozoa</taxon>
        <taxon>Platyhelminthes</taxon>
        <taxon>Cestoda</taxon>
        <taxon>Eucestoda</taxon>
        <taxon>Diphyllobothriidea</taxon>
        <taxon>Diphyllobothriidae</taxon>
        <taxon>Schistocephalus</taxon>
    </lineage>
</organism>
<name>A0A0X3PJ72_SCHSO</name>
<reference evidence="8" key="1">
    <citation type="submission" date="2016-01" db="EMBL/GenBank/DDBJ databases">
        <title>Reference transcriptome for the parasite Schistocephalus solidus: insights into the molecular evolution of parasitism.</title>
        <authorList>
            <person name="Hebert F.O."/>
            <person name="Grambauer S."/>
            <person name="Barber I."/>
            <person name="Landry C.R."/>
            <person name="Aubin-Horth N."/>
        </authorList>
    </citation>
    <scope>NUCLEOTIDE SEQUENCE</scope>
</reference>
<dbReference type="PRINTS" id="PR00173">
    <property type="entry name" value="EDTRNSPORT"/>
</dbReference>
<keyword evidence="2 6" id="KW-0813">Transport</keyword>
<evidence type="ECO:0000256" key="4">
    <source>
        <dbReference type="ARBA" id="ARBA00022989"/>
    </source>
</evidence>
<dbReference type="SUPFAM" id="SSF118215">
    <property type="entry name" value="Proton glutamate symport protein"/>
    <property type="match status" value="1"/>
</dbReference>
<feature type="transmembrane region" description="Helical" evidence="6">
    <location>
        <begin position="87"/>
        <end position="109"/>
    </location>
</feature>
<evidence type="ECO:0000256" key="3">
    <source>
        <dbReference type="ARBA" id="ARBA00022692"/>
    </source>
</evidence>
<dbReference type="GO" id="GO:0005313">
    <property type="term" value="F:L-glutamate transmembrane transporter activity"/>
    <property type="evidence" value="ECO:0007669"/>
    <property type="project" value="TreeGrafter"/>
</dbReference>
<feature type="transmembrane region" description="Helical" evidence="6">
    <location>
        <begin position="260"/>
        <end position="287"/>
    </location>
</feature>
<feature type="transmembrane region" description="Helical" evidence="6">
    <location>
        <begin position="340"/>
        <end position="360"/>
    </location>
</feature>
<dbReference type="PANTHER" id="PTHR11958:SF99">
    <property type="entry name" value="SODIUM-DEPENDENT EXCITATORY AMINO ACID TRANSPORTER GLT-6-RELATED"/>
    <property type="match status" value="1"/>
</dbReference>
<dbReference type="InterPro" id="IPR036458">
    <property type="entry name" value="Na:dicarbo_symporter_sf"/>
</dbReference>